<accession>A0ABP0YU73</accession>
<proteinExistence type="predicted"/>
<dbReference type="Proteomes" id="UP001642487">
    <property type="component" value="Chromosome 5"/>
</dbReference>
<feature type="non-terminal residue" evidence="1">
    <location>
        <position position="1"/>
    </location>
</feature>
<dbReference type="EMBL" id="OZ021739">
    <property type="protein sequence ID" value="CAK9322012.1"/>
    <property type="molecule type" value="Genomic_DNA"/>
</dbReference>
<gene>
    <name evidence="1" type="ORF">CITCOLO1_LOCUS14120</name>
</gene>
<name>A0ABP0YU73_9ROSI</name>
<keyword evidence="2" id="KW-1185">Reference proteome</keyword>
<feature type="non-terminal residue" evidence="1">
    <location>
        <position position="80"/>
    </location>
</feature>
<evidence type="ECO:0000313" key="2">
    <source>
        <dbReference type="Proteomes" id="UP001642487"/>
    </source>
</evidence>
<reference evidence="1 2" key="1">
    <citation type="submission" date="2024-03" db="EMBL/GenBank/DDBJ databases">
        <authorList>
            <person name="Gkanogiannis A."/>
            <person name="Becerra Lopez-Lavalle L."/>
        </authorList>
    </citation>
    <scope>NUCLEOTIDE SEQUENCE [LARGE SCALE GENOMIC DNA]</scope>
</reference>
<organism evidence="1 2">
    <name type="scientific">Citrullus colocynthis</name>
    <name type="common">colocynth</name>
    <dbReference type="NCBI Taxonomy" id="252529"/>
    <lineage>
        <taxon>Eukaryota</taxon>
        <taxon>Viridiplantae</taxon>
        <taxon>Streptophyta</taxon>
        <taxon>Embryophyta</taxon>
        <taxon>Tracheophyta</taxon>
        <taxon>Spermatophyta</taxon>
        <taxon>Magnoliopsida</taxon>
        <taxon>eudicotyledons</taxon>
        <taxon>Gunneridae</taxon>
        <taxon>Pentapetalae</taxon>
        <taxon>rosids</taxon>
        <taxon>fabids</taxon>
        <taxon>Cucurbitales</taxon>
        <taxon>Cucurbitaceae</taxon>
        <taxon>Benincaseae</taxon>
        <taxon>Citrullus</taxon>
    </lineage>
</organism>
<evidence type="ECO:0000313" key="1">
    <source>
        <dbReference type="EMBL" id="CAK9322012.1"/>
    </source>
</evidence>
<protein>
    <submittedName>
        <fullName evidence="1">Uncharacterized protein</fullName>
    </submittedName>
</protein>
<sequence>VTAGRSKLVTAQGCRPFLLTLSPHTCVPNAPPLCLECCLTSLPTRLCGRHNQPNASVQQATPTPPDALMWQATPTATLNA</sequence>